<dbReference type="GO" id="GO:0003677">
    <property type="term" value="F:DNA binding"/>
    <property type="evidence" value="ECO:0007669"/>
    <property type="project" value="InterPro"/>
</dbReference>
<protein>
    <submittedName>
        <fullName evidence="3">POLAc domain-containing protein</fullName>
    </submittedName>
</protein>
<dbReference type="InterPro" id="IPR002298">
    <property type="entry name" value="DNA_polymerase_A"/>
</dbReference>
<dbReference type="GO" id="GO:0003887">
    <property type="term" value="F:DNA-directed DNA polymerase activity"/>
    <property type="evidence" value="ECO:0007669"/>
    <property type="project" value="InterPro"/>
</dbReference>
<dbReference type="Proteomes" id="UP000035642">
    <property type="component" value="Unassembled WGS sequence"/>
</dbReference>
<dbReference type="Pfam" id="PF00476">
    <property type="entry name" value="DNA_pol_A"/>
    <property type="match status" value="1"/>
</dbReference>
<dbReference type="GO" id="GO:0006261">
    <property type="term" value="P:DNA-templated DNA replication"/>
    <property type="evidence" value="ECO:0007669"/>
    <property type="project" value="InterPro"/>
</dbReference>
<dbReference type="InterPro" id="IPR001098">
    <property type="entry name" value="DNA-dir_DNA_pol_A_palm_dom"/>
</dbReference>
<sequence length="120" mass="13809">MLSTYFQVLFSELKLIYPGGSSTKKHLSTNKAILEQMITYHPIVEKILNYRRIKHTITQVLIPLQRCVENDGKVRTHCQMNTATGRILCFEPNIQNVSKDELVDRIGPRHLFKAEPGKCI</sequence>
<dbReference type="InterPro" id="IPR043502">
    <property type="entry name" value="DNA/RNA_pol_sf"/>
</dbReference>
<name>A0A0K0DD21_ANGCA</name>
<dbReference type="WBParaSite" id="ACAC_0000854801-mRNA-1">
    <property type="protein sequence ID" value="ACAC_0000854801-mRNA-1"/>
    <property type="gene ID" value="ACAC_0000854801"/>
</dbReference>
<dbReference type="SUPFAM" id="SSF56672">
    <property type="entry name" value="DNA/RNA polymerases"/>
    <property type="match status" value="1"/>
</dbReference>
<reference evidence="2" key="1">
    <citation type="submission" date="2012-09" db="EMBL/GenBank/DDBJ databases">
        <authorList>
            <person name="Martin A.A."/>
        </authorList>
    </citation>
    <scope>NUCLEOTIDE SEQUENCE</scope>
</reference>
<dbReference type="PANTHER" id="PTHR10133">
    <property type="entry name" value="DNA POLYMERASE I"/>
    <property type="match status" value="1"/>
</dbReference>
<evidence type="ECO:0000259" key="1">
    <source>
        <dbReference type="Pfam" id="PF00476"/>
    </source>
</evidence>
<keyword evidence="2" id="KW-1185">Reference proteome</keyword>
<organism evidence="2 3">
    <name type="scientific">Angiostrongylus cantonensis</name>
    <name type="common">Rat lungworm</name>
    <dbReference type="NCBI Taxonomy" id="6313"/>
    <lineage>
        <taxon>Eukaryota</taxon>
        <taxon>Metazoa</taxon>
        <taxon>Ecdysozoa</taxon>
        <taxon>Nematoda</taxon>
        <taxon>Chromadorea</taxon>
        <taxon>Rhabditida</taxon>
        <taxon>Rhabditina</taxon>
        <taxon>Rhabditomorpha</taxon>
        <taxon>Strongyloidea</taxon>
        <taxon>Metastrongylidae</taxon>
        <taxon>Angiostrongylus</taxon>
    </lineage>
</organism>
<dbReference type="STRING" id="6313.A0A0K0DD21"/>
<evidence type="ECO:0000313" key="2">
    <source>
        <dbReference type="Proteomes" id="UP000035642"/>
    </source>
</evidence>
<dbReference type="GO" id="GO:0097681">
    <property type="term" value="P:double-strand break repair via alternative nonhomologous end joining"/>
    <property type="evidence" value="ECO:0007669"/>
    <property type="project" value="TreeGrafter"/>
</dbReference>
<feature type="domain" description="DNA-directed DNA polymerase family A palm" evidence="1">
    <location>
        <begin position="7"/>
        <end position="118"/>
    </location>
</feature>
<reference evidence="3" key="2">
    <citation type="submission" date="2017-02" db="UniProtKB">
        <authorList>
            <consortium name="WormBaseParasite"/>
        </authorList>
    </citation>
    <scope>IDENTIFICATION</scope>
</reference>
<dbReference type="AlphaFoldDB" id="A0A0K0DD21"/>
<proteinExistence type="predicted"/>
<dbReference type="PANTHER" id="PTHR10133:SF62">
    <property type="entry name" value="DNA POLYMERASE THETA"/>
    <property type="match status" value="1"/>
</dbReference>
<evidence type="ECO:0000313" key="3">
    <source>
        <dbReference type="WBParaSite" id="ACAC_0000854801-mRNA-1"/>
    </source>
</evidence>
<dbReference type="Gene3D" id="1.20.1060.10">
    <property type="entry name" value="Taq DNA Polymerase, Chain T, domain 4"/>
    <property type="match status" value="1"/>
</dbReference>
<accession>A0A0K0DD21</accession>